<evidence type="ECO:0000313" key="2">
    <source>
        <dbReference type="EMBL" id="VEP14311.1"/>
    </source>
</evidence>
<gene>
    <name evidence="2" type="ORF">H1P_2570002</name>
    <name evidence="3" type="ORF">H1P_2620002</name>
</gene>
<evidence type="ECO:0000259" key="1">
    <source>
        <dbReference type="PROSITE" id="PS51186"/>
    </source>
</evidence>
<accession>A0A563VSC6</accession>
<dbReference type="Pfam" id="PF13508">
    <property type="entry name" value="Acetyltransf_7"/>
    <property type="match status" value="1"/>
</dbReference>
<dbReference type="GO" id="GO:0016747">
    <property type="term" value="F:acyltransferase activity, transferring groups other than amino-acyl groups"/>
    <property type="evidence" value="ECO:0007669"/>
    <property type="project" value="InterPro"/>
</dbReference>
<dbReference type="Gene3D" id="3.40.630.30">
    <property type="match status" value="1"/>
</dbReference>
<sequence length="196" mass="22188">MTTTLIRTSLDGKHDLEQIVKSMVLAFSTDPLLRWIYPSEEQYVASFPGLVKLLASDNRLSIYYAKDYAGAAFWLSPGIELDQDVFAAYMKKTVLPQDLEKVATVFEQLNQAHPQAPHWYLALLGVEPSKQGEGYGSALIQSALRECDLFNQIAYLETCNPKSAAFYERHGFEIQETIQIEDCPVIFPMVRYPKSI</sequence>
<evidence type="ECO:0000313" key="4">
    <source>
        <dbReference type="Proteomes" id="UP000320055"/>
    </source>
</evidence>
<keyword evidence="2" id="KW-0808">Transferase</keyword>
<proteinExistence type="predicted"/>
<dbReference type="AlphaFoldDB" id="A0A563VSC6"/>
<evidence type="ECO:0000313" key="3">
    <source>
        <dbReference type="EMBL" id="VEP14414.1"/>
    </source>
</evidence>
<dbReference type="PROSITE" id="PS51186">
    <property type="entry name" value="GNAT"/>
    <property type="match status" value="1"/>
</dbReference>
<dbReference type="InterPro" id="IPR052523">
    <property type="entry name" value="Trichothecene_AcTrans"/>
</dbReference>
<reference evidence="2 4" key="1">
    <citation type="submission" date="2019-01" db="EMBL/GenBank/DDBJ databases">
        <authorList>
            <person name="Brito A."/>
        </authorList>
    </citation>
    <scope>NUCLEOTIDE SEQUENCE [LARGE SCALE GENOMIC DNA]</scope>
    <source>
        <strain evidence="2">1</strain>
    </source>
</reference>
<dbReference type="PANTHER" id="PTHR42791:SF1">
    <property type="entry name" value="N-ACETYLTRANSFERASE DOMAIN-CONTAINING PROTEIN"/>
    <property type="match status" value="1"/>
</dbReference>
<dbReference type="PANTHER" id="PTHR42791">
    <property type="entry name" value="GNAT FAMILY ACETYLTRANSFERASE"/>
    <property type="match status" value="1"/>
</dbReference>
<dbReference type="InterPro" id="IPR000182">
    <property type="entry name" value="GNAT_dom"/>
</dbReference>
<dbReference type="InterPro" id="IPR016181">
    <property type="entry name" value="Acyl_CoA_acyltransferase"/>
</dbReference>
<dbReference type="SUPFAM" id="SSF55729">
    <property type="entry name" value="Acyl-CoA N-acyltransferases (Nat)"/>
    <property type="match status" value="1"/>
</dbReference>
<dbReference type="EMBL" id="CAACVJ010000176">
    <property type="protein sequence ID" value="VEP14311.1"/>
    <property type="molecule type" value="Genomic_DNA"/>
</dbReference>
<organism evidence="2 4">
    <name type="scientific">Hyella patelloides LEGE 07179</name>
    <dbReference type="NCBI Taxonomy" id="945734"/>
    <lineage>
        <taxon>Bacteria</taxon>
        <taxon>Bacillati</taxon>
        <taxon>Cyanobacteriota</taxon>
        <taxon>Cyanophyceae</taxon>
        <taxon>Pleurocapsales</taxon>
        <taxon>Hyellaceae</taxon>
        <taxon>Hyella</taxon>
    </lineage>
</organism>
<protein>
    <submittedName>
        <fullName evidence="2">Acetyltransferase</fullName>
    </submittedName>
</protein>
<dbReference type="CDD" id="cd04301">
    <property type="entry name" value="NAT_SF"/>
    <property type="match status" value="1"/>
</dbReference>
<dbReference type="OrthoDB" id="7057833at2"/>
<dbReference type="Proteomes" id="UP000320055">
    <property type="component" value="Unassembled WGS sequence"/>
</dbReference>
<dbReference type="RefSeq" id="WP_144872831.1">
    <property type="nucleotide sequence ID" value="NZ_LR214000.1"/>
</dbReference>
<keyword evidence="4" id="KW-1185">Reference proteome</keyword>
<feature type="domain" description="N-acetyltransferase" evidence="1">
    <location>
        <begin position="52"/>
        <end position="196"/>
    </location>
</feature>
<name>A0A563VSC6_9CYAN</name>
<dbReference type="EMBL" id="CAACVJ010000182">
    <property type="protein sequence ID" value="VEP14414.1"/>
    <property type="molecule type" value="Genomic_DNA"/>
</dbReference>